<dbReference type="Gene3D" id="1.10.630.10">
    <property type="entry name" value="Cytochrome P450"/>
    <property type="match status" value="1"/>
</dbReference>
<dbReference type="GO" id="GO:0016705">
    <property type="term" value="F:oxidoreductase activity, acting on paired donors, with incorporation or reduction of molecular oxygen"/>
    <property type="evidence" value="ECO:0007669"/>
    <property type="project" value="InterPro"/>
</dbReference>
<evidence type="ECO:0000313" key="3">
    <source>
        <dbReference type="EMBL" id="CAB3235916.1"/>
    </source>
</evidence>
<evidence type="ECO:0000256" key="1">
    <source>
        <dbReference type="ARBA" id="ARBA00010617"/>
    </source>
</evidence>
<dbReference type="GO" id="GO:0020037">
    <property type="term" value="F:heme binding"/>
    <property type="evidence" value="ECO:0007669"/>
    <property type="project" value="InterPro"/>
</dbReference>
<dbReference type="PANTHER" id="PTHR24291:SF201">
    <property type="entry name" value="CYTOCHROME P450, FAMILY 4, SUBFAMILY B, POLYPEPTIDE 7"/>
    <property type="match status" value="1"/>
</dbReference>
<organism evidence="3">
    <name type="scientific">Phallusia mammillata</name>
    <dbReference type="NCBI Taxonomy" id="59560"/>
    <lineage>
        <taxon>Eukaryota</taxon>
        <taxon>Metazoa</taxon>
        <taxon>Chordata</taxon>
        <taxon>Tunicata</taxon>
        <taxon>Ascidiacea</taxon>
        <taxon>Phlebobranchia</taxon>
        <taxon>Ascidiidae</taxon>
        <taxon>Phallusia</taxon>
    </lineage>
</organism>
<dbReference type="InterPro" id="IPR001128">
    <property type="entry name" value="Cyt_P450"/>
</dbReference>
<sequence>MSPPPAAADISSSQFVLGYVFAYLLPVLVFSTVIVKYVKPFVQNQVRLRRTAKLLSCDDDAHWLYGHLKKVPLYTYEGLLQMAGMLTSYPVYFGYWMGPFNFVLNVYHPDVLKTILSKSSPKAPGYQRIIAPLFGDGLIANSGETWKRHRRLLTPIFHFNILQQHCEVFNSNCQPVIDWCEEVAISGKAEDISVMLSEASYRNMMECIMSQVPDVGKGEDYNQLVREAFQIVLRRWFNPFYHSDYIYKMTKDGKRFFEITGRIHAKVAEVKRLFCDQIRVV</sequence>
<dbReference type="SUPFAM" id="SSF48264">
    <property type="entry name" value="Cytochrome P450"/>
    <property type="match status" value="1"/>
</dbReference>
<dbReference type="AlphaFoldDB" id="A0A6F9D9V3"/>
<dbReference type="PANTHER" id="PTHR24291">
    <property type="entry name" value="CYTOCHROME P450 FAMILY 4"/>
    <property type="match status" value="1"/>
</dbReference>
<dbReference type="GO" id="GO:0004497">
    <property type="term" value="F:monooxygenase activity"/>
    <property type="evidence" value="ECO:0007669"/>
    <property type="project" value="InterPro"/>
</dbReference>
<keyword evidence="2" id="KW-0472">Membrane</keyword>
<name>A0A6F9D9V3_9ASCI</name>
<keyword evidence="2" id="KW-1133">Transmembrane helix</keyword>
<proteinExistence type="evidence at transcript level"/>
<evidence type="ECO:0000256" key="2">
    <source>
        <dbReference type="SAM" id="Phobius"/>
    </source>
</evidence>
<comment type="similarity">
    <text evidence="1">Belongs to the cytochrome P450 family.</text>
</comment>
<gene>
    <name evidence="3" type="primary">Cyp4f40</name>
</gene>
<accession>A0A6F9D9V3</accession>
<dbReference type="GO" id="GO:0005506">
    <property type="term" value="F:iron ion binding"/>
    <property type="evidence" value="ECO:0007669"/>
    <property type="project" value="InterPro"/>
</dbReference>
<keyword evidence="2" id="KW-0812">Transmembrane</keyword>
<protein>
    <submittedName>
        <fullName evidence="3">Cytochrome P450 4F4-like</fullName>
    </submittedName>
</protein>
<dbReference type="InterPro" id="IPR050196">
    <property type="entry name" value="Cytochrome_P450_Monoox"/>
</dbReference>
<dbReference type="InterPro" id="IPR036396">
    <property type="entry name" value="Cyt_P450_sf"/>
</dbReference>
<reference evidence="3" key="1">
    <citation type="submission" date="2020-04" db="EMBL/GenBank/DDBJ databases">
        <authorList>
            <person name="Neveu A P."/>
        </authorList>
    </citation>
    <scope>NUCLEOTIDE SEQUENCE</scope>
    <source>
        <tissue evidence="3">Whole embryo</tissue>
    </source>
</reference>
<feature type="transmembrane region" description="Helical" evidence="2">
    <location>
        <begin position="20"/>
        <end position="38"/>
    </location>
</feature>
<dbReference type="Pfam" id="PF00067">
    <property type="entry name" value="p450"/>
    <property type="match status" value="1"/>
</dbReference>
<dbReference type="EMBL" id="LR784335">
    <property type="protein sequence ID" value="CAB3235916.1"/>
    <property type="molecule type" value="mRNA"/>
</dbReference>